<sequence>MACGGGSGLPEVQSSGLGPLDPQSLSGVPSVAYMSTNDEERELGTVPLAEQEEITYYSTGMADLELSPCVDTSALSLLSRTHQCRRADRERTMTYKFILQEEQEEFQKYSTYVGDRLMLHTAECTEPLPKGKSVIDEIKDDIAEVFSSLQTIEDIVVDEEENTKQLAQEHGELDFEVCSPDQMISASCKTSENRNVHNTNEVENGAEEAKHVMDVARHGGLDEAVSENKSEQKKQLITLLTEGNGKELAPASQLSASAHAAFAASYQKQLAVSHFPGTHIPWGTNENRRGRSRHRRLNPLSQKWTDNCRHGDPTFVYSADESSPSRPSDVTDSLEKEAKPIQFLRCNSSPHGSGAESSSLDILGSAYDTTDI</sequence>
<dbReference type="Proteomes" id="UP000030763">
    <property type="component" value="Unassembled WGS sequence"/>
</dbReference>
<keyword evidence="3" id="KW-1185">Reference proteome</keyword>
<dbReference type="AlphaFoldDB" id="U6MCL2"/>
<gene>
    <name evidence="2" type="ORF">EMWEY_00004110</name>
</gene>
<feature type="region of interest" description="Disordered" evidence="1">
    <location>
        <begin position="315"/>
        <end position="372"/>
    </location>
</feature>
<reference evidence="2" key="2">
    <citation type="submission" date="2013-10" db="EMBL/GenBank/DDBJ databases">
        <authorList>
            <person name="Aslett M."/>
        </authorList>
    </citation>
    <scope>NUCLEOTIDE SEQUENCE [LARGE SCALE GENOMIC DNA]</scope>
    <source>
        <strain evidence="2">Weybridge</strain>
    </source>
</reference>
<proteinExistence type="predicted"/>
<organism evidence="2 3">
    <name type="scientific">Eimeria maxima</name>
    <name type="common">Coccidian parasite</name>
    <dbReference type="NCBI Taxonomy" id="5804"/>
    <lineage>
        <taxon>Eukaryota</taxon>
        <taxon>Sar</taxon>
        <taxon>Alveolata</taxon>
        <taxon>Apicomplexa</taxon>
        <taxon>Conoidasida</taxon>
        <taxon>Coccidia</taxon>
        <taxon>Eucoccidiorida</taxon>
        <taxon>Eimeriorina</taxon>
        <taxon>Eimeriidae</taxon>
        <taxon>Eimeria</taxon>
    </lineage>
</organism>
<dbReference type="OMA" id="RTPRIRI"/>
<dbReference type="RefSeq" id="XP_013336053.1">
    <property type="nucleotide sequence ID" value="XM_013480599.1"/>
</dbReference>
<evidence type="ECO:0000313" key="3">
    <source>
        <dbReference type="Proteomes" id="UP000030763"/>
    </source>
</evidence>
<dbReference type="EMBL" id="HG720371">
    <property type="protein sequence ID" value="CDJ59405.1"/>
    <property type="molecule type" value="Genomic_DNA"/>
</dbReference>
<feature type="compositionally biased region" description="Polar residues" evidence="1">
    <location>
        <begin position="320"/>
        <end position="331"/>
    </location>
</feature>
<accession>U6MCL2</accession>
<evidence type="ECO:0000313" key="2">
    <source>
        <dbReference type="EMBL" id="CDJ59405.1"/>
    </source>
</evidence>
<feature type="compositionally biased region" description="Low complexity" evidence="1">
    <location>
        <begin position="348"/>
        <end position="359"/>
    </location>
</feature>
<feature type="region of interest" description="Disordered" evidence="1">
    <location>
        <begin position="1"/>
        <end position="30"/>
    </location>
</feature>
<dbReference type="VEuPathDB" id="ToxoDB:EMWEY_00004110"/>
<evidence type="ECO:0000256" key="1">
    <source>
        <dbReference type="SAM" id="MobiDB-lite"/>
    </source>
</evidence>
<name>U6MCL2_EIMMA</name>
<dbReference type="OrthoDB" id="10514433at2759"/>
<reference evidence="2" key="1">
    <citation type="submission" date="2013-10" db="EMBL/GenBank/DDBJ databases">
        <title>Genomic analysis of the causative agents of coccidiosis in chickens.</title>
        <authorList>
            <person name="Reid A.J."/>
            <person name="Blake D."/>
            <person name="Billington K."/>
            <person name="Browne H."/>
            <person name="Dunn M."/>
            <person name="Hung S."/>
            <person name="Kawahara F."/>
            <person name="Miranda-Saavedra D."/>
            <person name="Mourier T."/>
            <person name="Nagra H."/>
            <person name="Otto T.D."/>
            <person name="Rawlings N."/>
            <person name="Sanchez A."/>
            <person name="Sanders M."/>
            <person name="Subramaniam C."/>
            <person name="Tay Y."/>
            <person name="Dear P."/>
            <person name="Doerig C."/>
            <person name="Gruber A."/>
            <person name="Parkinson J."/>
            <person name="Shirley M."/>
            <person name="Wan K.L."/>
            <person name="Berriman M."/>
            <person name="Tomley F."/>
            <person name="Pain A."/>
        </authorList>
    </citation>
    <scope>NUCLEOTIDE SEQUENCE [LARGE SCALE GENOMIC DNA]</scope>
    <source>
        <strain evidence="2">Weybridge</strain>
    </source>
</reference>
<protein>
    <submittedName>
        <fullName evidence="2">Uncharacterized protein</fullName>
    </submittedName>
</protein>
<dbReference type="GeneID" id="25334397"/>